<dbReference type="EMBL" id="CP046244">
    <property type="protein sequence ID" value="QGP93860.1"/>
    <property type="molecule type" value="Genomic_DNA"/>
</dbReference>
<sequence>MKILIQDINFSYGSHDVLQGVNMEISPGQVVCIAGPNGSGKSTLLKCLARVLIPKSGVVYLDGREISRLGSRELARLAGYVPQNGGEIFPFTVLEIVLMGRKPHLTWGVTRHDLEVVANVLKFMGIGEMAQRSLAELSGGQKQKVFIARALAQEPQVFLLDEPTSSLDIKHQLEVLEVVKALARRQSYVVIMVLHDLNLAARFSDHIVMLKDGRIYAAGKPRAVVTRENIGAVYGVEALIMESSFGPYVIPVGPVQGSDICLQAAAF</sequence>
<accession>A0A6I5ZV51</accession>
<keyword evidence="6" id="KW-1185">Reference proteome</keyword>
<dbReference type="FunFam" id="3.40.50.300:FF:000134">
    <property type="entry name" value="Iron-enterobactin ABC transporter ATP-binding protein"/>
    <property type="match status" value="1"/>
</dbReference>
<organism evidence="5 6">
    <name type="scientific">Neomoorella glycerini</name>
    <dbReference type="NCBI Taxonomy" id="55779"/>
    <lineage>
        <taxon>Bacteria</taxon>
        <taxon>Bacillati</taxon>
        <taxon>Bacillota</taxon>
        <taxon>Clostridia</taxon>
        <taxon>Neomoorellales</taxon>
        <taxon>Neomoorellaceae</taxon>
        <taxon>Neomoorella</taxon>
    </lineage>
</organism>
<evidence type="ECO:0000313" key="6">
    <source>
        <dbReference type="Proteomes" id="UP000425916"/>
    </source>
</evidence>
<feature type="domain" description="ABC transporter" evidence="4">
    <location>
        <begin position="3"/>
        <end position="237"/>
    </location>
</feature>
<name>A0A6I5ZV51_9FIRM</name>
<dbReference type="SMART" id="SM00382">
    <property type="entry name" value="AAA"/>
    <property type="match status" value="1"/>
</dbReference>
<keyword evidence="2" id="KW-0547">Nucleotide-binding</keyword>
<reference evidence="5 6" key="1">
    <citation type="submission" date="2019-11" db="EMBL/GenBank/DDBJ databases">
        <title>Genome sequence of Moorella glycerini DSM11254.</title>
        <authorList>
            <person name="Poehlein A."/>
            <person name="Boeer T."/>
            <person name="Daniel R."/>
        </authorList>
    </citation>
    <scope>NUCLEOTIDE SEQUENCE [LARGE SCALE GENOMIC DNA]</scope>
    <source>
        <strain evidence="5 6">DSM 11254</strain>
    </source>
</reference>
<evidence type="ECO:0000313" key="5">
    <source>
        <dbReference type="EMBL" id="QGP93860.1"/>
    </source>
</evidence>
<dbReference type="PANTHER" id="PTHR42794">
    <property type="entry name" value="HEMIN IMPORT ATP-BINDING PROTEIN HMUV"/>
    <property type="match status" value="1"/>
</dbReference>
<evidence type="ECO:0000256" key="1">
    <source>
        <dbReference type="ARBA" id="ARBA00022448"/>
    </source>
</evidence>
<gene>
    <name evidence="5" type="primary">fepC_1</name>
    <name evidence="5" type="ORF">MGLY_32830</name>
</gene>
<dbReference type="OrthoDB" id="9799337at2"/>
<dbReference type="Pfam" id="PF00005">
    <property type="entry name" value="ABC_tran"/>
    <property type="match status" value="1"/>
</dbReference>
<dbReference type="GO" id="GO:0005524">
    <property type="term" value="F:ATP binding"/>
    <property type="evidence" value="ECO:0007669"/>
    <property type="project" value="UniProtKB-KW"/>
</dbReference>
<dbReference type="InterPro" id="IPR003593">
    <property type="entry name" value="AAA+_ATPase"/>
</dbReference>
<dbReference type="Gene3D" id="3.40.50.300">
    <property type="entry name" value="P-loop containing nucleotide triphosphate hydrolases"/>
    <property type="match status" value="1"/>
</dbReference>
<keyword evidence="3 5" id="KW-0067">ATP-binding</keyword>
<dbReference type="PROSITE" id="PS50893">
    <property type="entry name" value="ABC_TRANSPORTER_2"/>
    <property type="match status" value="1"/>
</dbReference>
<dbReference type="RefSeq" id="WP_156275648.1">
    <property type="nucleotide sequence ID" value="NZ_CP046244.1"/>
</dbReference>
<dbReference type="AlphaFoldDB" id="A0A6I5ZV51"/>
<dbReference type="InterPro" id="IPR017871">
    <property type="entry name" value="ABC_transporter-like_CS"/>
</dbReference>
<proteinExistence type="predicted"/>
<protein>
    <submittedName>
        <fullName evidence="5">Ferric enterobactin transport ATP-binding protein FepC</fullName>
    </submittedName>
</protein>
<dbReference type="PROSITE" id="PS00211">
    <property type="entry name" value="ABC_TRANSPORTER_1"/>
    <property type="match status" value="1"/>
</dbReference>
<evidence type="ECO:0000256" key="3">
    <source>
        <dbReference type="ARBA" id="ARBA00022840"/>
    </source>
</evidence>
<dbReference type="InterPro" id="IPR027417">
    <property type="entry name" value="P-loop_NTPase"/>
</dbReference>
<dbReference type="SUPFAM" id="SSF52540">
    <property type="entry name" value="P-loop containing nucleoside triphosphate hydrolases"/>
    <property type="match status" value="1"/>
</dbReference>
<evidence type="ECO:0000256" key="2">
    <source>
        <dbReference type="ARBA" id="ARBA00022741"/>
    </source>
</evidence>
<dbReference type="GO" id="GO:0016887">
    <property type="term" value="F:ATP hydrolysis activity"/>
    <property type="evidence" value="ECO:0007669"/>
    <property type="project" value="InterPro"/>
</dbReference>
<dbReference type="PANTHER" id="PTHR42794:SF2">
    <property type="entry name" value="ABC TRANSPORTER ATP-BINDING PROTEIN"/>
    <property type="match status" value="1"/>
</dbReference>
<dbReference type="InterPro" id="IPR003439">
    <property type="entry name" value="ABC_transporter-like_ATP-bd"/>
</dbReference>
<keyword evidence="1" id="KW-0813">Transport</keyword>
<dbReference type="Proteomes" id="UP000425916">
    <property type="component" value="Chromosome"/>
</dbReference>
<evidence type="ECO:0000259" key="4">
    <source>
        <dbReference type="PROSITE" id="PS50893"/>
    </source>
</evidence>
<dbReference type="CDD" id="cd03214">
    <property type="entry name" value="ABC_Iron-Siderophores_B12_Hemin"/>
    <property type="match status" value="1"/>
</dbReference>